<feature type="domain" description="Peptidase metallopeptidase" evidence="6">
    <location>
        <begin position="63"/>
        <end position="218"/>
    </location>
</feature>
<organism evidence="7 8">
    <name type="scientific">Levilactobacillus tongjiangensis</name>
    <dbReference type="NCBI Taxonomy" id="2486023"/>
    <lineage>
        <taxon>Bacteria</taxon>
        <taxon>Bacillati</taxon>
        <taxon>Bacillota</taxon>
        <taxon>Bacilli</taxon>
        <taxon>Lactobacillales</taxon>
        <taxon>Lactobacillaceae</taxon>
        <taxon>Levilactobacillus</taxon>
    </lineage>
</organism>
<evidence type="ECO:0000256" key="5">
    <source>
        <dbReference type="ARBA" id="ARBA00023049"/>
    </source>
</evidence>
<evidence type="ECO:0000256" key="3">
    <source>
        <dbReference type="ARBA" id="ARBA00022801"/>
    </source>
</evidence>
<protein>
    <submittedName>
        <fullName evidence="7">Matrixin family metalloprotease</fullName>
        <ecNumber evidence="7">3.4.24.-</ecNumber>
    </submittedName>
</protein>
<keyword evidence="3 7" id="KW-0378">Hydrolase</keyword>
<dbReference type="EMBL" id="JBHSSK010000029">
    <property type="protein sequence ID" value="MFC6207959.1"/>
    <property type="molecule type" value="Genomic_DNA"/>
</dbReference>
<dbReference type="PANTHER" id="PTHR10201">
    <property type="entry name" value="MATRIX METALLOPROTEINASE"/>
    <property type="match status" value="1"/>
</dbReference>
<evidence type="ECO:0000256" key="2">
    <source>
        <dbReference type="ARBA" id="ARBA00022723"/>
    </source>
</evidence>
<dbReference type="InterPro" id="IPR001818">
    <property type="entry name" value="Pept_M10_metallopeptidase"/>
</dbReference>
<keyword evidence="4" id="KW-0862">Zinc</keyword>
<dbReference type="InterPro" id="IPR024079">
    <property type="entry name" value="MetalloPept_cat_dom_sf"/>
</dbReference>
<evidence type="ECO:0000259" key="6">
    <source>
        <dbReference type="SMART" id="SM00235"/>
    </source>
</evidence>
<evidence type="ECO:0000313" key="7">
    <source>
        <dbReference type="EMBL" id="MFC6207959.1"/>
    </source>
</evidence>
<dbReference type="Gene3D" id="3.40.390.10">
    <property type="entry name" value="Collagenase (Catalytic Domain)"/>
    <property type="match status" value="1"/>
</dbReference>
<dbReference type="PROSITE" id="PS51257">
    <property type="entry name" value="PROKAR_LIPOPROTEIN"/>
    <property type="match status" value="1"/>
</dbReference>
<keyword evidence="5 7" id="KW-0482">Metalloprotease</keyword>
<reference evidence="8" key="1">
    <citation type="journal article" date="2019" name="Int. J. Syst. Evol. Microbiol.">
        <title>The Global Catalogue of Microorganisms (GCM) 10K type strain sequencing project: providing services to taxonomists for standard genome sequencing and annotation.</title>
        <authorList>
            <consortium name="The Broad Institute Genomics Platform"/>
            <consortium name="The Broad Institute Genome Sequencing Center for Infectious Disease"/>
            <person name="Wu L."/>
            <person name="Ma J."/>
        </authorList>
    </citation>
    <scope>NUCLEOTIDE SEQUENCE [LARGE SCALE GENOMIC DNA]</scope>
    <source>
        <strain evidence="8">CCM 8905</strain>
    </source>
</reference>
<sequence>MRKRWLVLLLLVVSCLSILYVRHDLPQVVRSSQVTVAQAASRLVIKLPLVGRKEAAGATPVEGIVKPGQLKATYYYHFAPRTAPKTQALFERAVAVYNATGIVNLVPGQPRLGQNGITLYTYHKDLSNQPGYLELGKGGPEIQTISGIKLLTVNRGRAGLNAHYPDRGLQESVAIHEIGHVLGLDHSENRGSVMFAIDQGHLRLSTGDLLALQYLYPKKGQKK</sequence>
<dbReference type="PANTHER" id="PTHR10201:SF323">
    <property type="entry name" value="MATRIX METALLOPROTEINASE-21"/>
    <property type="match status" value="1"/>
</dbReference>
<dbReference type="GO" id="GO:0008237">
    <property type="term" value="F:metallopeptidase activity"/>
    <property type="evidence" value="ECO:0007669"/>
    <property type="project" value="UniProtKB-KW"/>
</dbReference>
<evidence type="ECO:0000313" key="8">
    <source>
        <dbReference type="Proteomes" id="UP001596254"/>
    </source>
</evidence>
<evidence type="ECO:0000256" key="1">
    <source>
        <dbReference type="ARBA" id="ARBA00022670"/>
    </source>
</evidence>
<evidence type="ECO:0000256" key="4">
    <source>
        <dbReference type="ARBA" id="ARBA00022833"/>
    </source>
</evidence>
<dbReference type="SMART" id="SM00235">
    <property type="entry name" value="ZnMc"/>
    <property type="match status" value="1"/>
</dbReference>
<dbReference type="RefSeq" id="WP_125692454.1">
    <property type="nucleotide sequence ID" value="NZ_JBHSSK010000029.1"/>
</dbReference>
<name>A0ABW1STV2_9LACO</name>
<proteinExistence type="predicted"/>
<keyword evidence="8" id="KW-1185">Reference proteome</keyword>
<gene>
    <name evidence="7" type="ORF">ACFP1G_10855</name>
</gene>
<comment type="caution">
    <text evidence="7">The sequence shown here is derived from an EMBL/GenBank/DDBJ whole genome shotgun (WGS) entry which is preliminary data.</text>
</comment>
<dbReference type="SUPFAM" id="SSF55486">
    <property type="entry name" value="Metalloproteases ('zincins'), catalytic domain"/>
    <property type="match status" value="1"/>
</dbReference>
<accession>A0ABW1STV2</accession>
<keyword evidence="1" id="KW-0645">Protease</keyword>
<dbReference type="InterPro" id="IPR006026">
    <property type="entry name" value="Peptidase_Metallo"/>
</dbReference>
<dbReference type="Proteomes" id="UP001596254">
    <property type="component" value="Unassembled WGS sequence"/>
</dbReference>
<dbReference type="Pfam" id="PF00413">
    <property type="entry name" value="Peptidase_M10"/>
    <property type="match status" value="1"/>
</dbReference>
<dbReference type="EC" id="3.4.24.-" evidence="7"/>
<keyword evidence="2" id="KW-0479">Metal-binding</keyword>